<proteinExistence type="predicted"/>
<feature type="compositionally biased region" description="Low complexity" evidence="1">
    <location>
        <begin position="27"/>
        <end position="37"/>
    </location>
</feature>
<evidence type="ECO:0000313" key="2">
    <source>
        <dbReference type="EMBL" id="VCX31435.1"/>
    </source>
</evidence>
<sequence>PVCPDGERGRRARADSACAPPPGAIKASPPAATSASSCREKSVHLLQRQLLWTWTLRPALALLAVPAPATKAPASARDANAPPARRAVARAALRNVRNAPRIVCAKVERARRPRLRSAAAASEDGPLRVNRV</sequence>
<dbReference type="EMBL" id="CYRY02041340">
    <property type="protein sequence ID" value="VCX31435.1"/>
    <property type="molecule type" value="Genomic_DNA"/>
</dbReference>
<keyword evidence="3" id="KW-1185">Reference proteome</keyword>
<organism evidence="2 3">
    <name type="scientific">Gulo gulo</name>
    <name type="common">Wolverine</name>
    <name type="synonym">Gluton</name>
    <dbReference type="NCBI Taxonomy" id="48420"/>
    <lineage>
        <taxon>Eukaryota</taxon>
        <taxon>Metazoa</taxon>
        <taxon>Chordata</taxon>
        <taxon>Craniata</taxon>
        <taxon>Vertebrata</taxon>
        <taxon>Euteleostomi</taxon>
        <taxon>Mammalia</taxon>
        <taxon>Eutheria</taxon>
        <taxon>Laurasiatheria</taxon>
        <taxon>Carnivora</taxon>
        <taxon>Caniformia</taxon>
        <taxon>Musteloidea</taxon>
        <taxon>Mustelidae</taxon>
        <taxon>Guloninae</taxon>
        <taxon>Gulo</taxon>
    </lineage>
</organism>
<reference evidence="2 3" key="1">
    <citation type="submission" date="2018-10" db="EMBL/GenBank/DDBJ databases">
        <authorList>
            <person name="Ekblom R."/>
            <person name="Jareborg N."/>
        </authorList>
    </citation>
    <scope>NUCLEOTIDE SEQUENCE [LARGE SCALE GENOMIC DNA]</scope>
    <source>
        <tissue evidence="2">Muscle</tissue>
    </source>
</reference>
<feature type="compositionally biased region" description="Basic and acidic residues" evidence="1">
    <location>
        <begin position="1"/>
        <end position="14"/>
    </location>
</feature>
<dbReference type="Proteomes" id="UP000269945">
    <property type="component" value="Unassembled WGS sequence"/>
</dbReference>
<gene>
    <name evidence="2" type="ORF">BN2614_LOCUS8</name>
</gene>
<evidence type="ECO:0000313" key="3">
    <source>
        <dbReference type="Proteomes" id="UP000269945"/>
    </source>
</evidence>
<feature type="non-terminal residue" evidence="2">
    <location>
        <position position="132"/>
    </location>
</feature>
<accession>A0A9X9M3L6</accession>
<name>A0A9X9M3L6_GULGU</name>
<dbReference type="AlphaFoldDB" id="A0A9X9M3L6"/>
<feature type="region of interest" description="Disordered" evidence="1">
    <location>
        <begin position="1"/>
        <end position="37"/>
    </location>
</feature>
<comment type="caution">
    <text evidence="2">The sequence shown here is derived from an EMBL/GenBank/DDBJ whole genome shotgun (WGS) entry which is preliminary data.</text>
</comment>
<protein>
    <submittedName>
        <fullName evidence="2">Uncharacterized protein</fullName>
    </submittedName>
</protein>
<evidence type="ECO:0000256" key="1">
    <source>
        <dbReference type="SAM" id="MobiDB-lite"/>
    </source>
</evidence>